<dbReference type="InterPro" id="IPR036259">
    <property type="entry name" value="MFS_trans_sf"/>
</dbReference>
<keyword evidence="4 7" id="KW-1133">Transmembrane helix</keyword>
<proteinExistence type="predicted"/>
<dbReference type="EMBL" id="CP009920">
    <property type="protein sequence ID" value="AJI24718.1"/>
    <property type="molecule type" value="Genomic_DNA"/>
</dbReference>
<sequence>MSQNNPAVASDKQGLSVPKYLIMAILTLFSIGPQYFLNLSYTVNQVLIQNRFDASTQSLLLPSIISNLAFGLGVPIGPMLTKKYGVRKAYLTFVLVFLAGSIINVFSENVAFLSLGRLIQGLSSGMLFLTIIPAALISFPNKIRNFFLVLAIGGLFGSTAIGAFLGAVSLSMDNWRWVFVLGILASLVCLFIGYKVLPAHDPSQQEERPVDKKSIFILSLIMILLVYPLYELRYEGFASIQVWPFLLATAGLVVIFVLVDLAAENPLVPLKSLLAVKPVAGTIMAIGGHMAYILAIAGINGVMQNVQNASYTTLSYFYLYFFVGVLISAFATTFLYDKFGPGYLGAIGSLLIVIVGFSWVNVSADTSLVSLYVHIMLFGMGVSMALVSGALGAALAGDLHQASMRSISLHSIRNLLGAIIAPVIGWFVVRQNAIYYEDFRGQISSVDPQVKLQLSEMIKRYMGMGMSQADAKTSAVTAVVAGAKKASILHAYHNLFFLLGILGVIMLIASLSKAWSGKNRILVQKEEVQEEAEPQEERKMLPAPQTEETSI</sequence>
<evidence type="ECO:0000256" key="6">
    <source>
        <dbReference type="SAM" id="MobiDB-lite"/>
    </source>
</evidence>
<feature type="transmembrane region" description="Helical" evidence="7">
    <location>
        <begin position="89"/>
        <end position="106"/>
    </location>
</feature>
<feature type="transmembrane region" description="Helical" evidence="7">
    <location>
        <begin position="411"/>
        <end position="429"/>
    </location>
</feature>
<reference evidence="9 10" key="1">
    <citation type="journal article" date="2015" name="Genome Announc.">
        <title>Complete genome sequences for 35 biothreat assay-relevant bacillus species.</title>
        <authorList>
            <person name="Johnson S.L."/>
            <person name="Daligault H.E."/>
            <person name="Davenport K.W."/>
            <person name="Jaissle J."/>
            <person name="Frey K.G."/>
            <person name="Ladner J.T."/>
            <person name="Broomall S.M."/>
            <person name="Bishop-Lilly K.A."/>
            <person name="Bruce D.C."/>
            <person name="Gibbons H.S."/>
            <person name="Coyne S.R."/>
            <person name="Lo C.C."/>
            <person name="Meincke L."/>
            <person name="Munk A.C."/>
            <person name="Koroleva G.I."/>
            <person name="Rosenzweig C.N."/>
            <person name="Palacios G.F."/>
            <person name="Redden C.L."/>
            <person name="Minogue T.D."/>
            <person name="Chain P.S."/>
        </authorList>
    </citation>
    <scope>NUCLEOTIDE SEQUENCE [LARGE SCALE GENOMIC DNA]</scope>
    <source>
        <strain evidence="10">ATCC 14581 / DSM 32 / JCM 2506 / NBRC 15308 / NCIMB 9376 / NCTC 10342 / NRRL B-14308 / VKM B-512</strain>
    </source>
</reference>
<evidence type="ECO:0000313" key="10">
    <source>
        <dbReference type="Proteomes" id="UP000031829"/>
    </source>
</evidence>
<feature type="transmembrane region" description="Helical" evidence="7">
    <location>
        <begin position="57"/>
        <end position="77"/>
    </location>
</feature>
<dbReference type="PROSITE" id="PS50850">
    <property type="entry name" value="MFS"/>
    <property type="match status" value="1"/>
</dbReference>
<dbReference type="GO" id="GO:0022857">
    <property type="term" value="F:transmembrane transporter activity"/>
    <property type="evidence" value="ECO:0007669"/>
    <property type="project" value="InterPro"/>
</dbReference>
<feature type="transmembrane region" description="Helical" evidence="7">
    <location>
        <begin position="20"/>
        <end position="37"/>
    </location>
</feature>
<feature type="transmembrane region" description="Helical" evidence="7">
    <location>
        <begin position="146"/>
        <end position="169"/>
    </location>
</feature>
<dbReference type="HOGENOM" id="CLU_515503_0_0_9"/>
<dbReference type="InterPro" id="IPR020846">
    <property type="entry name" value="MFS_dom"/>
</dbReference>
<name>A0A0B6AVK2_PRIM2</name>
<feature type="region of interest" description="Disordered" evidence="6">
    <location>
        <begin position="527"/>
        <end position="551"/>
    </location>
</feature>
<dbReference type="KEGG" id="bmeg:BG04_5154"/>
<keyword evidence="5 7" id="KW-0472">Membrane</keyword>
<feature type="domain" description="Major facilitator superfamily (MFS) profile" evidence="8">
    <location>
        <begin position="20"/>
        <end position="518"/>
    </location>
</feature>
<feature type="transmembrane region" description="Helical" evidence="7">
    <location>
        <begin position="275"/>
        <end position="297"/>
    </location>
</feature>
<dbReference type="RefSeq" id="WP_034651406.1">
    <property type="nucleotide sequence ID" value="NZ_BCVB01000010.1"/>
</dbReference>
<feature type="transmembrane region" description="Helical" evidence="7">
    <location>
        <begin position="317"/>
        <end position="336"/>
    </location>
</feature>
<comment type="subcellular location">
    <subcellularLocation>
        <location evidence="1">Cell membrane</location>
        <topology evidence="1">Multi-pass membrane protein</topology>
    </subcellularLocation>
</comment>
<evidence type="ECO:0000256" key="2">
    <source>
        <dbReference type="ARBA" id="ARBA00022448"/>
    </source>
</evidence>
<evidence type="ECO:0000256" key="1">
    <source>
        <dbReference type="ARBA" id="ARBA00004651"/>
    </source>
</evidence>
<feature type="transmembrane region" description="Helical" evidence="7">
    <location>
        <begin position="343"/>
        <end position="360"/>
    </location>
</feature>
<accession>A0A0B6AVK2</accession>
<evidence type="ECO:0000259" key="8">
    <source>
        <dbReference type="PROSITE" id="PS50850"/>
    </source>
</evidence>
<feature type="transmembrane region" description="Helical" evidence="7">
    <location>
        <begin position="214"/>
        <end position="230"/>
    </location>
</feature>
<feature type="transmembrane region" description="Helical" evidence="7">
    <location>
        <begin position="175"/>
        <end position="194"/>
    </location>
</feature>
<dbReference type="PANTHER" id="PTHR42718">
    <property type="entry name" value="MAJOR FACILITATOR SUPERFAMILY MULTIDRUG TRANSPORTER MFSC"/>
    <property type="match status" value="1"/>
</dbReference>
<feature type="transmembrane region" description="Helical" evidence="7">
    <location>
        <begin position="242"/>
        <end position="263"/>
    </location>
</feature>
<dbReference type="GO" id="GO:0005886">
    <property type="term" value="C:plasma membrane"/>
    <property type="evidence" value="ECO:0007669"/>
    <property type="project" value="UniProtKB-SubCell"/>
</dbReference>
<dbReference type="InterPro" id="IPR011701">
    <property type="entry name" value="MFS"/>
</dbReference>
<keyword evidence="3 7" id="KW-0812">Transmembrane</keyword>
<dbReference type="PANTHER" id="PTHR42718:SF9">
    <property type="entry name" value="MAJOR FACILITATOR SUPERFAMILY MULTIDRUG TRANSPORTER MFSC"/>
    <property type="match status" value="1"/>
</dbReference>
<evidence type="ECO:0000256" key="5">
    <source>
        <dbReference type="ARBA" id="ARBA00023136"/>
    </source>
</evidence>
<dbReference type="SUPFAM" id="SSF103473">
    <property type="entry name" value="MFS general substrate transporter"/>
    <property type="match status" value="1"/>
</dbReference>
<evidence type="ECO:0000256" key="3">
    <source>
        <dbReference type="ARBA" id="ARBA00022692"/>
    </source>
</evidence>
<feature type="transmembrane region" description="Helical" evidence="7">
    <location>
        <begin position="372"/>
        <end position="399"/>
    </location>
</feature>
<gene>
    <name evidence="9" type="ORF">BG04_5154</name>
</gene>
<dbReference type="Gene3D" id="1.20.1250.20">
    <property type="entry name" value="MFS general substrate transporter like domains"/>
    <property type="match status" value="1"/>
</dbReference>
<feature type="transmembrane region" description="Helical" evidence="7">
    <location>
        <begin position="118"/>
        <end position="139"/>
    </location>
</feature>
<dbReference type="Pfam" id="PF07690">
    <property type="entry name" value="MFS_1"/>
    <property type="match status" value="1"/>
</dbReference>
<dbReference type="Proteomes" id="UP000031829">
    <property type="component" value="Chromosome"/>
</dbReference>
<evidence type="ECO:0000256" key="7">
    <source>
        <dbReference type="SAM" id="Phobius"/>
    </source>
</evidence>
<evidence type="ECO:0000313" key="9">
    <source>
        <dbReference type="EMBL" id="AJI24718.1"/>
    </source>
</evidence>
<evidence type="ECO:0000256" key="4">
    <source>
        <dbReference type="ARBA" id="ARBA00022989"/>
    </source>
</evidence>
<dbReference type="AlphaFoldDB" id="A0A0B6AVK2"/>
<dbReference type="GeneID" id="93643115"/>
<protein>
    <submittedName>
        <fullName evidence="9">Major Facilitator Superfamily protein</fullName>
    </submittedName>
</protein>
<feature type="transmembrane region" description="Helical" evidence="7">
    <location>
        <begin position="495"/>
        <end position="515"/>
    </location>
</feature>
<keyword evidence="2" id="KW-0813">Transport</keyword>
<organism evidence="9 10">
    <name type="scientific">Priestia megaterium (strain ATCC 14581 / DSM 32 / CCUG 1817 / JCM 2506 / NBRC 15308 / NCIMB 9376 / NCTC 10342 / NRRL B-14308 / VKM B-512 / Ford 19)</name>
    <name type="common">Bacillus megaterium</name>
    <dbReference type="NCBI Taxonomy" id="1348623"/>
    <lineage>
        <taxon>Bacteria</taxon>
        <taxon>Bacillati</taxon>
        <taxon>Bacillota</taxon>
        <taxon>Bacilli</taxon>
        <taxon>Bacillales</taxon>
        <taxon>Bacillaceae</taxon>
        <taxon>Priestia</taxon>
    </lineage>
</organism>